<protein>
    <submittedName>
        <fullName evidence="1">TPR domain-containing protein</fullName>
    </submittedName>
</protein>
<accession>W7BW12</accession>
<keyword evidence="2" id="KW-1185">Reference proteome</keyword>
<dbReference type="EMBL" id="AODD01000002">
    <property type="protein sequence ID" value="EUJ24518.1"/>
    <property type="molecule type" value="Genomic_DNA"/>
</dbReference>
<evidence type="ECO:0000313" key="2">
    <source>
        <dbReference type="Proteomes" id="UP000019253"/>
    </source>
</evidence>
<comment type="caution">
    <text evidence="1">The sequence shown here is derived from an EMBL/GenBank/DDBJ whole genome shotgun (WGS) entry which is preliminary data.</text>
</comment>
<evidence type="ECO:0000313" key="1">
    <source>
        <dbReference type="EMBL" id="EUJ24518.1"/>
    </source>
</evidence>
<name>W7BW12_9LIST</name>
<dbReference type="Proteomes" id="UP000019253">
    <property type="component" value="Unassembled WGS sequence"/>
</dbReference>
<proteinExistence type="predicted"/>
<organism evidence="1 2">
    <name type="scientific">Listeria grandensis FSL F6-0971</name>
    <dbReference type="NCBI Taxonomy" id="1265819"/>
    <lineage>
        <taxon>Bacteria</taxon>
        <taxon>Bacillati</taxon>
        <taxon>Bacillota</taxon>
        <taxon>Bacilli</taxon>
        <taxon>Bacillales</taxon>
        <taxon>Listeriaceae</taxon>
        <taxon>Listeria</taxon>
    </lineage>
</organism>
<sequence>MKEYGLFLREDGDVANSEQVLAQYLTMEPGDEEILSLLGY</sequence>
<dbReference type="PATRIC" id="fig|1265819.5.peg.269"/>
<dbReference type="AlphaFoldDB" id="W7BW12"/>
<gene>
    <name evidence="1" type="ORF">PGRAN_01350</name>
</gene>
<reference evidence="1 2" key="1">
    <citation type="journal article" date="2014" name="Int. J. Syst. Evol. Microbiol.">
        <title>Listeria floridensis sp. nov., Listeria aquatica sp. nov., Listeria cornellensis sp. nov., Listeria riparia sp. nov. and Listeria grandensis sp. nov., from agricultural and natural environments.</title>
        <authorList>
            <person name="den Bakker H.C."/>
            <person name="Warchocki S."/>
            <person name="Wright E.M."/>
            <person name="Allred A.F."/>
            <person name="Ahlstrom C."/>
            <person name="Manuel C.S."/>
            <person name="Stasiewicz M.J."/>
            <person name="Burrell A."/>
            <person name="Roof S."/>
            <person name="Strawn L."/>
            <person name="Fortes E.D."/>
            <person name="Nightingale K.K."/>
            <person name="Kephart D."/>
            <person name="Wiedmann M."/>
        </authorList>
    </citation>
    <scope>NUCLEOTIDE SEQUENCE [LARGE SCALE GENOMIC DNA]</scope>
    <source>
        <strain evidence="2">FSL F6-971</strain>
    </source>
</reference>
<dbReference type="STRING" id="1265819.PGRAN_01350"/>